<name>A0A6I3IDR2_9MICO</name>
<evidence type="ECO:0000256" key="12">
    <source>
        <dbReference type="SAM" id="MobiDB-lite"/>
    </source>
</evidence>
<dbReference type="Pfam" id="PF13672">
    <property type="entry name" value="PP2C_2"/>
    <property type="match status" value="1"/>
</dbReference>
<keyword evidence="4" id="KW-0378">Hydrolase</keyword>
<keyword evidence="13" id="KW-1133">Transmembrane helix</keyword>
<keyword evidence="16" id="KW-1185">Reference proteome</keyword>
<evidence type="ECO:0000256" key="4">
    <source>
        <dbReference type="ARBA" id="ARBA00022801"/>
    </source>
</evidence>
<feature type="transmembrane region" description="Helical" evidence="13">
    <location>
        <begin position="306"/>
        <end position="325"/>
    </location>
</feature>
<evidence type="ECO:0000256" key="3">
    <source>
        <dbReference type="ARBA" id="ARBA00022723"/>
    </source>
</evidence>
<proteinExistence type="predicted"/>
<dbReference type="PANTHER" id="PTHR47992">
    <property type="entry name" value="PROTEIN PHOSPHATASE"/>
    <property type="match status" value="1"/>
</dbReference>
<reference evidence="15 16" key="1">
    <citation type="submission" date="2019-11" db="EMBL/GenBank/DDBJ databases">
        <title>Whole genome sequencing identifies a novel species of the genus Arsenicicoccus isolated from human blood.</title>
        <authorList>
            <person name="Jeong J.H."/>
            <person name="Kweon O.J."/>
            <person name="Kim H.R."/>
            <person name="Kim T.-H."/>
            <person name="Ha S.-M."/>
            <person name="Lee M.-K."/>
        </authorList>
    </citation>
    <scope>NUCLEOTIDE SEQUENCE [LARGE SCALE GENOMIC DNA]</scope>
    <source>
        <strain evidence="15 16">MKL-02</strain>
    </source>
</reference>
<dbReference type="EC" id="3.1.3.16" evidence="2"/>
<evidence type="ECO:0000256" key="1">
    <source>
        <dbReference type="ARBA" id="ARBA00001936"/>
    </source>
</evidence>
<keyword evidence="13" id="KW-0472">Membrane</keyword>
<evidence type="ECO:0000256" key="9">
    <source>
        <dbReference type="ARBA" id="ARBA00071184"/>
    </source>
</evidence>
<keyword evidence="6" id="KW-0464">Manganese</keyword>
<evidence type="ECO:0000256" key="2">
    <source>
        <dbReference type="ARBA" id="ARBA00013081"/>
    </source>
</evidence>
<keyword evidence="13" id="KW-0812">Transmembrane</keyword>
<comment type="catalytic activity">
    <reaction evidence="8">
        <text>O-phospho-L-threonyl-[protein] + H2O = L-threonyl-[protein] + phosphate</text>
        <dbReference type="Rhea" id="RHEA:47004"/>
        <dbReference type="Rhea" id="RHEA-COMP:11060"/>
        <dbReference type="Rhea" id="RHEA-COMP:11605"/>
        <dbReference type="ChEBI" id="CHEBI:15377"/>
        <dbReference type="ChEBI" id="CHEBI:30013"/>
        <dbReference type="ChEBI" id="CHEBI:43474"/>
        <dbReference type="ChEBI" id="CHEBI:61977"/>
        <dbReference type="EC" id="3.1.3.16"/>
    </reaction>
</comment>
<comment type="cofactor">
    <cofactor evidence="1">
        <name>Mn(2+)</name>
        <dbReference type="ChEBI" id="CHEBI:29035"/>
    </cofactor>
</comment>
<evidence type="ECO:0000313" key="16">
    <source>
        <dbReference type="Proteomes" id="UP000431092"/>
    </source>
</evidence>
<dbReference type="InterPro" id="IPR036457">
    <property type="entry name" value="PPM-type-like_dom_sf"/>
</dbReference>
<comment type="caution">
    <text evidence="15">The sequence shown here is derived from an EMBL/GenBank/DDBJ whole genome shotgun (WGS) entry which is preliminary data.</text>
</comment>
<dbReference type="Proteomes" id="UP000431092">
    <property type="component" value="Unassembled WGS sequence"/>
</dbReference>
<dbReference type="Gene3D" id="3.60.40.10">
    <property type="entry name" value="PPM-type phosphatase domain"/>
    <property type="match status" value="1"/>
</dbReference>
<gene>
    <name evidence="15" type="ORF">GGG17_02135</name>
</gene>
<dbReference type="SUPFAM" id="SSF81606">
    <property type="entry name" value="PP2C-like"/>
    <property type="match status" value="1"/>
</dbReference>
<feature type="region of interest" description="Disordered" evidence="12">
    <location>
        <begin position="409"/>
        <end position="463"/>
    </location>
</feature>
<dbReference type="RefSeq" id="WP_154592157.1">
    <property type="nucleotide sequence ID" value="NZ_WLVL01000007.1"/>
</dbReference>
<dbReference type="NCBIfam" id="NF033484">
    <property type="entry name" value="Stp1_PP2C_phos"/>
    <property type="match status" value="1"/>
</dbReference>
<organism evidence="15 16">
    <name type="scientific">Arsenicicoccus cauae</name>
    <dbReference type="NCBI Taxonomy" id="2663847"/>
    <lineage>
        <taxon>Bacteria</taxon>
        <taxon>Bacillati</taxon>
        <taxon>Actinomycetota</taxon>
        <taxon>Actinomycetes</taxon>
        <taxon>Micrococcales</taxon>
        <taxon>Intrasporangiaceae</taxon>
        <taxon>Arsenicicoccus</taxon>
    </lineage>
</organism>
<dbReference type="SMART" id="SM00331">
    <property type="entry name" value="PP2C_SIG"/>
    <property type="match status" value="1"/>
</dbReference>
<protein>
    <recommendedName>
        <fullName evidence="9">Serine/threonine protein phosphatase PstP</fullName>
        <ecNumber evidence="2">3.1.3.16</ecNumber>
    </recommendedName>
    <alternativeName>
        <fullName evidence="11">Mycobacterial Ser/Thr phosphatase</fullName>
    </alternativeName>
    <alternativeName>
        <fullName evidence="10">PP2C-family Ser/Thr phosphatase</fullName>
    </alternativeName>
</protein>
<dbReference type="InterPro" id="IPR015655">
    <property type="entry name" value="PP2C"/>
</dbReference>
<evidence type="ECO:0000256" key="11">
    <source>
        <dbReference type="ARBA" id="ARBA00079123"/>
    </source>
</evidence>
<dbReference type="GO" id="GO:0046872">
    <property type="term" value="F:metal ion binding"/>
    <property type="evidence" value="ECO:0007669"/>
    <property type="project" value="UniProtKB-KW"/>
</dbReference>
<dbReference type="AlphaFoldDB" id="A0A6I3IDR2"/>
<evidence type="ECO:0000256" key="5">
    <source>
        <dbReference type="ARBA" id="ARBA00022912"/>
    </source>
</evidence>
<evidence type="ECO:0000256" key="10">
    <source>
        <dbReference type="ARBA" id="ARBA00077741"/>
    </source>
</evidence>
<evidence type="ECO:0000256" key="8">
    <source>
        <dbReference type="ARBA" id="ARBA00048336"/>
    </source>
</evidence>
<keyword evidence="3" id="KW-0479">Metal-binding</keyword>
<accession>A0A6I3IDR2</accession>
<dbReference type="GO" id="GO:0004722">
    <property type="term" value="F:protein serine/threonine phosphatase activity"/>
    <property type="evidence" value="ECO:0007669"/>
    <property type="project" value="UniProtKB-EC"/>
</dbReference>
<evidence type="ECO:0000256" key="6">
    <source>
        <dbReference type="ARBA" id="ARBA00023211"/>
    </source>
</evidence>
<dbReference type="PROSITE" id="PS51746">
    <property type="entry name" value="PPM_2"/>
    <property type="match status" value="1"/>
</dbReference>
<evidence type="ECO:0000256" key="7">
    <source>
        <dbReference type="ARBA" id="ARBA00047761"/>
    </source>
</evidence>
<keyword evidence="5" id="KW-0904">Protein phosphatase</keyword>
<dbReference type="CDD" id="cd00143">
    <property type="entry name" value="PP2Cc"/>
    <property type="match status" value="1"/>
</dbReference>
<evidence type="ECO:0000256" key="13">
    <source>
        <dbReference type="SAM" id="Phobius"/>
    </source>
</evidence>
<dbReference type="FunFam" id="3.60.40.10:FF:000002">
    <property type="entry name" value="Serine/threonine phosphatase stp"/>
    <property type="match status" value="1"/>
</dbReference>
<dbReference type="SMART" id="SM00332">
    <property type="entry name" value="PP2Cc"/>
    <property type="match status" value="1"/>
</dbReference>
<comment type="catalytic activity">
    <reaction evidence="7">
        <text>O-phospho-L-seryl-[protein] + H2O = L-seryl-[protein] + phosphate</text>
        <dbReference type="Rhea" id="RHEA:20629"/>
        <dbReference type="Rhea" id="RHEA-COMP:9863"/>
        <dbReference type="Rhea" id="RHEA-COMP:11604"/>
        <dbReference type="ChEBI" id="CHEBI:15377"/>
        <dbReference type="ChEBI" id="CHEBI:29999"/>
        <dbReference type="ChEBI" id="CHEBI:43474"/>
        <dbReference type="ChEBI" id="CHEBI:83421"/>
        <dbReference type="EC" id="3.1.3.16"/>
    </reaction>
</comment>
<evidence type="ECO:0000259" key="14">
    <source>
        <dbReference type="PROSITE" id="PS51746"/>
    </source>
</evidence>
<sequence length="463" mass="48152">MPMAVRYAARSHVGLVRDSNQDSGYAGPHLLAVADGMGGHAGGDVASSTAIGAMVHLDDDTHGSRALQHLEDAIASANAELHDVAQEQPELHGMGTTVTALLRTDNKLALAHIGDSRAYLLRGEELTQLTHDHTYVQTLVDDGRISADEAEHHPQRSMVTRVLTGQPGDEPDVSWRELRHGDRYLVCSDGVSGFVAHDTIAEILATVPDPGRAADRLVDLALRSGGQDNITAIVADVVRLSDGEGPSTRPQVVGAAAARQMPRAIPDTPAARAAALTRSASGATAEPQVTLAEEGGVSRWSRLAKVVASVVLTLVVLAGLAYAGWRWTQQQYYVGTQDDRVTIYRGLDQTVGPVSLSSTAERTDIPVADLPDFYRTRVTDGVTAGSLEAARAVVADLRTQATACAAAKAQGRPCGGPVTTTTSPGATPTPSTPSTATTAQTAPASAVTSPRAATSASSPAVTP</sequence>
<feature type="domain" description="PPM-type phosphatase" evidence="14">
    <location>
        <begin position="6"/>
        <end position="237"/>
    </location>
</feature>
<dbReference type="EMBL" id="WLVL01000007">
    <property type="protein sequence ID" value="MTB70793.1"/>
    <property type="molecule type" value="Genomic_DNA"/>
</dbReference>
<dbReference type="InterPro" id="IPR001932">
    <property type="entry name" value="PPM-type_phosphatase-like_dom"/>
</dbReference>
<evidence type="ECO:0000313" key="15">
    <source>
        <dbReference type="EMBL" id="MTB70793.1"/>
    </source>
</evidence>
<feature type="compositionally biased region" description="Low complexity" evidence="12">
    <location>
        <begin position="419"/>
        <end position="463"/>
    </location>
</feature>